<dbReference type="PANTHER" id="PTHR46890:SF48">
    <property type="entry name" value="RNA-DIRECTED DNA POLYMERASE"/>
    <property type="match status" value="1"/>
</dbReference>
<evidence type="ECO:0008006" key="3">
    <source>
        <dbReference type="Google" id="ProtNLM"/>
    </source>
</evidence>
<evidence type="ECO:0000313" key="1">
    <source>
        <dbReference type="EMBL" id="KAK4279954.1"/>
    </source>
</evidence>
<name>A0AAE1MZ43_9FABA</name>
<accession>A0AAE1MZ43</accession>
<gene>
    <name evidence="1" type="ORF">QN277_011647</name>
</gene>
<sequence>MECVTSTTYNVLWNGERTDFFVPKRGIRQDDPISPYLFVLCMERLSHVICDSVTANNWRPIRVTRVGPSISHLMFADDLLLFGELQLSKQNVLWGALTLFVELPGKR</sequence>
<comment type="caution">
    <text evidence="1">The sequence shown here is derived from an EMBL/GenBank/DDBJ whole genome shotgun (WGS) entry which is preliminary data.</text>
</comment>
<dbReference type="Proteomes" id="UP001293593">
    <property type="component" value="Unassembled WGS sequence"/>
</dbReference>
<proteinExistence type="predicted"/>
<reference evidence="1" key="1">
    <citation type="submission" date="2023-10" db="EMBL/GenBank/DDBJ databases">
        <title>Chromosome-level genome of the transformable northern wattle, Acacia crassicarpa.</title>
        <authorList>
            <person name="Massaro I."/>
            <person name="Sinha N.R."/>
            <person name="Poethig S."/>
            <person name="Leichty A.R."/>
        </authorList>
    </citation>
    <scope>NUCLEOTIDE SEQUENCE</scope>
    <source>
        <strain evidence="1">Acra3RX</strain>
        <tissue evidence="1">Leaf</tissue>
    </source>
</reference>
<keyword evidence="2" id="KW-1185">Reference proteome</keyword>
<protein>
    <recommendedName>
        <fullName evidence="3">Reverse transcriptase domain-containing protein</fullName>
    </recommendedName>
</protein>
<dbReference type="PANTHER" id="PTHR46890">
    <property type="entry name" value="NON-LTR RETROLELEMENT REVERSE TRANSCRIPTASE-LIKE PROTEIN-RELATED"/>
    <property type="match status" value="1"/>
</dbReference>
<dbReference type="EMBL" id="JAWXYG010000002">
    <property type="protein sequence ID" value="KAK4279954.1"/>
    <property type="molecule type" value="Genomic_DNA"/>
</dbReference>
<dbReference type="AlphaFoldDB" id="A0AAE1MZ43"/>
<organism evidence="1 2">
    <name type="scientific">Acacia crassicarpa</name>
    <name type="common">northern wattle</name>
    <dbReference type="NCBI Taxonomy" id="499986"/>
    <lineage>
        <taxon>Eukaryota</taxon>
        <taxon>Viridiplantae</taxon>
        <taxon>Streptophyta</taxon>
        <taxon>Embryophyta</taxon>
        <taxon>Tracheophyta</taxon>
        <taxon>Spermatophyta</taxon>
        <taxon>Magnoliopsida</taxon>
        <taxon>eudicotyledons</taxon>
        <taxon>Gunneridae</taxon>
        <taxon>Pentapetalae</taxon>
        <taxon>rosids</taxon>
        <taxon>fabids</taxon>
        <taxon>Fabales</taxon>
        <taxon>Fabaceae</taxon>
        <taxon>Caesalpinioideae</taxon>
        <taxon>mimosoid clade</taxon>
        <taxon>Acacieae</taxon>
        <taxon>Acacia</taxon>
    </lineage>
</organism>
<evidence type="ECO:0000313" key="2">
    <source>
        <dbReference type="Proteomes" id="UP001293593"/>
    </source>
</evidence>
<dbReference type="InterPro" id="IPR052343">
    <property type="entry name" value="Retrotransposon-Effector_Assoc"/>
</dbReference>